<dbReference type="AlphaFoldDB" id="A0A0A9B181"/>
<sequence>MLPRGQFQNLVGPVNLLYAPQALLVNLCNL</sequence>
<name>A0A0A9B181_ARUDO</name>
<evidence type="ECO:0000313" key="1">
    <source>
        <dbReference type="EMBL" id="JAD53072.1"/>
    </source>
</evidence>
<proteinExistence type="predicted"/>
<protein>
    <submittedName>
        <fullName evidence="1">Uncharacterized protein</fullName>
    </submittedName>
</protein>
<reference evidence="1" key="1">
    <citation type="submission" date="2014-09" db="EMBL/GenBank/DDBJ databases">
        <authorList>
            <person name="Magalhaes I.L.F."/>
            <person name="Oliveira U."/>
            <person name="Santos F.R."/>
            <person name="Vidigal T.H.D.A."/>
            <person name="Brescovit A.D."/>
            <person name="Santos A.J."/>
        </authorList>
    </citation>
    <scope>NUCLEOTIDE SEQUENCE</scope>
    <source>
        <tissue evidence="1">Shoot tissue taken approximately 20 cm above the soil surface</tissue>
    </source>
</reference>
<dbReference type="EMBL" id="GBRH01244823">
    <property type="protein sequence ID" value="JAD53072.1"/>
    <property type="molecule type" value="Transcribed_RNA"/>
</dbReference>
<reference evidence="1" key="2">
    <citation type="journal article" date="2015" name="Data Brief">
        <title>Shoot transcriptome of the giant reed, Arundo donax.</title>
        <authorList>
            <person name="Barrero R.A."/>
            <person name="Guerrero F.D."/>
            <person name="Moolhuijzen P."/>
            <person name="Goolsby J.A."/>
            <person name="Tidwell J."/>
            <person name="Bellgard S.E."/>
            <person name="Bellgard M.I."/>
        </authorList>
    </citation>
    <scope>NUCLEOTIDE SEQUENCE</scope>
    <source>
        <tissue evidence="1">Shoot tissue taken approximately 20 cm above the soil surface</tissue>
    </source>
</reference>
<organism evidence="1">
    <name type="scientific">Arundo donax</name>
    <name type="common">Giant reed</name>
    <name type="synonym">Donax arundinaceus</name>
    <dbReference type="NCBI Taxonomy" id="35708"/>
    <lineage>
        <taxon>Eukaryota</taxon>
        <taxon>Viridiplantae</taxon>
        <taxon>Streptophyta</taxon>
        <taxon>Embryophyta</taxon>
        <taxon>Tracheophyta</taxon>
        <taxon>Spermatophyta</taxon>
        <taxon>Magnoliopsida</taxon>
        <taxon>Liliopsida</taxon>
        <taxon>Poales</taxon>
        <taxon>Poaceae</taxon>
        <taxon>PACMAD clade</taxon>
        <taxon>Arundinoideae</taxon>
        <taxon>Arundineae</taxon>
        <taxon>Arundo</taxon>
    </lineage>
</organism>
<accession>A0A0A9B181</accession>